<dbReference type="PANTHER" id="PTHR30570:SF1">
    <property type="entry name" value="PHOSPHATE-BINDING PROTEIN PSTS"/>
    <property type="match status" value="1"/>
</dbReference>
<keyword evidence="1" id="KW-0732">Signal</keyword>
<dbReference type="Gene3D" id="3.40.190.10">
    <property type="entry name" value="Periplasmic binding protein-like II"/>
    <property type="match status" value="2"/>
</dbReference>
<evidence type="ECO:0000259" key="2">
    <source>
        <dbReference type="Pfam" id="PF12849"/>
    </source>
</evidence>
<protein>
    <recommendedName>
        <fullName evidence="2">PBP domain-containing protein</fullName>
    </recommendedName>
</protein>
<feature type="domain" description="PBP" evidence="2">
    <location>
        <begin position="76"/>
        <end position="294"/>
    </location>
</feature>
<dbReference type="SUPFAM" id="SSF53850">
    <property type="entry name" value="Periplasmic binding protein-like II"/>
    <property type="match status" value="1"/>
</dbReference>
<dbReference type="PANTHER" id="PTHR30570">
    <property type="entry name" value="PERIPLASMIC PHOSPHATE BINDING COMPONENT OF PHOSPHATE ABC TRANSPORTER"/>
    <property type="match status" value="1"/>
</dbReference>
<gene>
    <name evidence="3" type="ORF">A2V58_06035</name>
</gene>
<accession>A0A1F6UJT3</accession>
<evidence type="ECO:0000313" key="4">
    <source>
        <dbReference type="Proteomes" id="UP000177950"/>
    </source>
</evidence>
<name>A0A1F6UJT3_9PROT</name>
<dbReference type="Proteomes" id="UP000177950">
    <property type="component" value="Unassembled WGS sequence"/>
</dbReference>
<comment type="caution">
    <text evidence="3">The sequence shown here is derived from an EMBL/GenBank/DDBJ whole genome shotgun (WGS) entry which is preliminary data.</text>
</comment>
<proteinExistence type="predicted"/>
<dbReference type="InterPro" id="IPR024370">
    <property type="entry name" value="PBP_domain"/>
</dbReference>
<organism evidence="3 4">
    <name type="scientific">Candidatus Muproteobacteria bacterium RBG_19FT_COMBO_61_10</name>
    <dbReference type="NCBI Taxonomy" id="1817761"/>
    <lineage>
        <taxon>Bacteria</taxon>
        <taxon>Pseudomonadati</taxon>
        <taxon>Pseudomonadota</taxon>
        <taxon>Candidatus Muproteobacteria</taxon>
    </lineage>
</organism>
<feature type="non-terminal residue" evidence="3">
    <location>
        <position position="295"/>
    </location>
</feature>
<dbReference type="AlphaFoldDB" id="A0A1F6UJT3"/>
<evidence type="ECO:0000256" key="1">
    <source>
        <dbReference type="ARBA" id="ARBA00022729"/>
    </source>
</evidence>
<evidence type="ECO:0000313" key="3">
    <source>
        <dbReference type="EMBL" id="OGI57639.1"/>
    </source>
</evidence>
<dbReference type="InterPro" id="IPR050811">
    <property type="entry name" value="Phosphate_ABC_transporter"/>
</dbReference>
<dbReference type="EMBL" id="MFSV01000126">
    <property type="protein sequence ID" value="OGI57639.1"/>
    <property type="molecule type" value="Genomic_DNA"/>
</dbReference>
<dbReference type="Pfam" id="PF12849">
    <property type="entry name" value="PBP_like_2"/>
    <property type="match status" value="1"/>
</dbReference>
<sequence length="295" mass="32260">MDGCIKLHIDKDVNPPLALVFMDLNQVCAEEVVMNTKWKYAFFSVIAVVMSLGSSSAMAVGNKLTWAGCGISKNAFMSEMATAYEAKTGVVIDFKGGGATKGIRQVASREVDIGGTCRHIIDGRNEMPVAEERRVKLTPVAWDALSVIVHKDNPVSDISMAQVRALLTGQLTNWKELGGKDAPIELYVRKGKISGVGRTLREIVFANYDQEFIAKHVVDSSGPLEKAIVANPNGIGVTGVSSARKLDAKILRLDGKEASYANIKNGDYLLYRPIYMVTHLQDHNPEVQKFIDFVM</sequence>
<reference evidence="3 4" key="1">
    <citation type="journal article" date="2016" name="Nat. Commun.">
        <title>Thousands of microbial genomes shed light on interconnected biogeochemical processes in an aquifer system.</title>
        <authorList>
            <person name="Anantharaman K."/>
            <person name="Brown C.T."/>
            <person name="Hug L.A."/>
            <person name="Sharon I."/>
            <person name="Castelle C.J."/>
            <person name="Probst A.J."/>
            <person name="Thomas B.C."/>
            <person name="Singh A."/>
            <person name="Wilkins M.J."/>
            <person name="Karaoz U."/>
            <person name="Brodie E.L."/>
            <person name="Williams K.H."/>
            <person name="Hubbard S.S."/>
            <person name="Banfield J.F."/>
        </authorList>
    </citation>
    <scope>NUCLEOTIDE SEQUENCE [LARGE SCALE GENOMIC DNA]</scope>
</reference>